<evidence type="ECO:0000313" key="2">
    <source>
        <dbReference type="Proteomes" id="UP000001542"/>
    </source>
</evidence>
<reference evidence="1" key="1">
    <citation type="submission" date="2006-10" db="EMBL/GenBank/DDBJ databases">
        <authorList>
            <person name="Amadeo P."/>
            <person name="Zhao Q."/>
            <person name="Wortman J."/>
            <person name="Fraser-Liggett C."/>
            <person name="Carlton J."/>
        </authorList>
    </citation>
    <scope>NUCLEOTIDE SEQUENCE</scope>
    <source>
        <strain evidence="1">G3</strain>
    </source>
</reference>
<feature type="non-terminal residue" evidence="1">
    <location>
        <position position="1"/>
    </location>
</feature>
<dbReference type="VEuPathDB" id="TrichDB:TVAGG3_0677000"/>
<reference evidence="1" key="2">
    <citation type="journal article" date="2007" name="Science">
        <title>Draft genome sequence of the sexually transmitted pathogen Trichomonas vaginalis.</title>
        <authorList>
            <person name="Carlton J.M."/>
            <person name="Hirt R.P."/>
            <person name="Silva J.C."/>
            <person name="Delcher A.L."/>
            <person name="Schatz M."/>
            <person name="Zhao Q."/>
            <person name="Wortman J.R."/>
            <person name="Bidwell S.L."/>
            <person name="Alsmark U.C.M."/>
            <person name="Besteiro S."/>
            <person name="Sicheritz-Ponten T."/>
            <person name="Noel C.J."/>
            <person name="Dacks J.B."/>
            <person name="Foster P.G."/>
            <person name="Simillion C."/>
            <person name="Van de Peer Y."/>
            <person name="Miranda-Saavedra D."/>
            <person name="Barton G.J."/>
            <person name="Westrop G.D."/>
            <person name="Mueller S."/>
            <person name="Dessi D."/>
            <person name="Fiori P.L."/>
            <person name="Ren Q."/>
            <person name="Paulsen I."/>
            <person name="Zhang H."/>
            <person name="Bastida-Corcuera F.D."/>
            <person name="Simoes-Barbosa A."/>
            <person name="Brown M.T."/>
            <person name="Hayes R.D."/>
            <person name="Mukherjee M."/>
            <person name="Okumura C.Y."/>
            <person name="Schneider R."/>
            <person name="Smith A.J."/>
            <person name="Vanacova S."/>
            <person name="Villalvazo M."/>
            <person name="Haas B.J."/>
            <person name="Pertea M."/>
            <person name="Feldblyum T.V."/>
            <person name="Utterback T.R."/>
            <person name="Shu C.L."/>
            <person name="Osoegawa K."/>
            <person name="de Jong P.J."/>
            <person name="Hrdy I."/>
            <person name="Horvathova L."/>
            <person name="Zubacova Z."/>
            <person name="Dolezal P."/>
            <person name="Malik S.B."/>
            <person name="Logsdon J.M. Jr."/>
            <person name="Henze K."/>
            <person name="Gupta A."/>
            <person name="Wang C.C."/>
            <person name="Dunne R.L."/>
            <person name="Upcroft J.A."/>
            <person name="Upcroft P."/>
            <person name="White O."/>
            <person name="Salzberg S.L."/>
            <person name="Tang P."/>
            <person name="Chiu C.-H."/>
            <person name="Lee Y.-S."/>
            <person name="Embley T.M."/>
            <person name="Coombs G.H."/>
            <person name="Mottram J.C."/>
            <person name="Tachezy J."/>
            <person name="Fraser-Liggett C.M."/>
            <person name="Johnson P.J."/>
        </authorList>
    </citation>
    <scope>NUCLEOTIDE SEQUENCE [LARGE SCALE GENOMIC DNA]</scope>
    <source>
        <strain evidence="1">G3</strain>
    </source>
</reference>
<dbReference type="EMBL" id="DS140420">
    <property type="protein sequence ID" value="EAX68638.1"/>
    <property type="molecule type" value="Genomic_DNA"/>
</dbReference>
<organism evidence="1 2">
    <name type="scientific">Trichomonas vaginalis (strain ATCC PRA-98 / G3)</name>
    <dbReference type="NCBI Taxonomy" id="412133"/>
    <lineage>
        <taxon>Eukaryota</taxon>
        <taxon>Metamonada</taxon>
        <taxon>Parabasalia</taxon>
        <taxon>Trichomonadida</taxon>
        <taxon>Trichomonadidae</taxon>
        <taxon>Trichomonas</taxon>
    </lineage>
</organism>
<dbReference type="VEuPathDB" id="TrichDB:TVAG_318310"/>
<keyword evidence="2" id="KW-1185">Reference proteome</keyword>
<gene>
    <name evidence="1" type="ORF">TVAG_318310</name>
</gene>
<name>A2HPM9_TRIV3</name>
<protein>
    <submittedName>
        <fullName evidence="1">Uncharacterized protein</fullName>
    </submittedName>
</protein>
<sequence length="157" mass="17934">FGVKEQNCILFVFNNIVSVYEGQLTFTAIDEALEKFVANPSQSGTTDTLIGELDSKERIDTLCHNTGKVCVLEASQEPSNEYRDAATNNKDDRFKFYVCGKNCPFNNMKGYYIFHHRNDKAMKVETIQELPTALDHVVDGTARYSLYQRLFKNNEDL</sequence>
<dbReference type="Proteomes" id="UP000001542">
    <property type="component" value="Unassembled WGS sequence"/>
</dbReference>
<proteinExistence type="predicted"/>
<dbReference type="AlphaFoldDB" id="A2HPM9"/>
<evidence type="ECO:0000313" key="1">
    <source>
        <dbReference type="EMBL" id="EAX68638.1"/>
    </source>
</evidence>
<accession>A2HPM9</accession>
<dbReference type="InParanoid" id="A2HPM9"/>
<dbReference type="KEGG" id="tva:4725981"/>